<dbReference type="OrthoDB" id="9984968at2"/>
<protein>
    <submittedName>
        <fullName evidence="1">Uncharacterized protein</fullName>
    </submittedName>
</protein>
<organism evidence="1 2">
    <name type="scientific">Chroogloeocystis siderophila 5.2 s.c.1</name>
    <dbReference type="NCBI Taxonomy" id="247279"/>
    <lineage>
        <taxon>Bacteria</taxon>
        <taxon>Bacillati</taxon>
        <taxon>Cyanobacteriota</taxon>
        <taxon>Cyanophyceae</taxon>
        <taxon>Oscillatoriophycideae</taxon>
        <taxon>Chroococcales</taxon>
        <taxon>Chroococcaceae</taxon>
        <taxon>Chroogloeocystis</taxon>
    </lineage>
</organism>
<name>A0A1U7HZL4_9CHRO</name>
<keyword evidence="2" id="KW-1185">Reference proteome</keyword>
<reference evidence="1 2" key="1">
    <citation type="submission" date="2016-11" db="EMBL/GenBank/DDBJ databases">
        <title>Draft Genome Sequences of Nine Cyanobacterial Strains from Diverse Habitats.</title>
        <authorList>
            <person name="Zhu T."/>
            <person name="Hou S."/>
            <person name="Lu X."/>
            <person name="Hess W.R."/>
        </authorList>
    </citation>
    <scope>NUCLEOTIDE SEQUENCE [LARGE SCALE GENOMIC DNA]</scope>
    <source>
        <strain evidence="1 2">5.2 s.c.1</strain>
    </source>
</reference>
<dbReference type="STRING" id="247279.NIES1031_00375"/>
<accession>A0A1U7HZL4</accession>
<sequence length="71" mass="8101">MTFRCTTRQDKAKGINLRPGLNLLIDNYTLQDELVVDTRIPHADESYTSEFSFMICGNNTNEQVDSGQNFL</sequence>
<dbReference type="RefSeq" id="WP_073547594.1">
    <property type="nucleotide sequence ID" value="NZ_CAWMVK010000001.1"/>
</dbReference>
<evidence type="ECO:0000313" key="1">
    <source>
        <dbReference type="EMBL" id="OKH29098.1"/>
    </source>
</evidence>
<dbReference type="EMBL" id="MRCC01000001">
    <property type="protein sequence ID" value="OKH29098.1"/>
    <property type="molecule type" value="Genomic_DNA"/>
</dbReference>
<gene>
    <name evidence="1" type="ORF">NIES1031_00375</name>
</gene>
<evidence type="ECO:0000313" key="2">
    <source>
        <dbReference type="Proteomes" id="UP000185984"/>
    </source>
</evidence>
<dbReference type="Proteomes" id="UP000185984">
    <property type="component" value="Unassembled WGS sequence"/>
</dbReference>
<dbReference type="AlphaFoldDB" id="A0A1U7HZL4"/>
<proteinExistence type="predicted"/>
<comment type="caution">
    <text evidence="1">The sequence shown here is derived from an EMBL/GenBank/DDBJ whole genome shotgun (WGS) entry which is preliminary data.</text>
</comment>